<feature type="region of interest" description="Disordered" evidence="1">
    <location>
        <begin position="1311"/>
        <end position="1351"/>
    </location>
</feature>
<feature type="region of interest" description="Disordered" evidence="1">
    <location>
        <begin position="626"/>
        <end position="660"/>
    </location>
</feature>
<feature type="region of interest" description="Disordered" evidence="1">
    <location>
        <begin position="1545"/>
        <end position="1573"/>
    </location>
</feature>
<dbReference type="PANTHER" id="PTHR34720">
    <property type="entry name" value="MICROCYSTIN DEPENDENT PROTEIN"/>
    <property type="match status" value="1"/>
</dbReference>
<feature type="compositionally biased region" description="Low complexity" evidence="1">
    <location>
        <begin position="634"/>
        <end position="645"/>
    </location>
</feature>
<evidence type="ECO:0000259" key="2">
    <source>
        <dbReference type="Pfam" id="PF14252"/>
    </source>
</evidence>
<dbReference type="InterPro" id="IPR010221">
    <property type="entry name" value="VCBS_dom"/>
</dbReference>
<feature type="compositionally biased region" description="Low complexity" evidence="1">
    <location>
        <begin position="521"/>
        <end position="532"/>
    </location>
</feature>
<dbReference type="eggNOG" id="COG3209">
    <property type="taxonomic scope" value="Bacteria"/>
</dbReference>
<feature type="compositionally biased region" description="Low complexity" evidence="1">
    <location>
        <begin position="747"/>
        <end position="758"/>
    </location>
</feature>
<reference evidence="3 4" key="1">
    <citation type="journal article" date="2008" name="Proc. Natl. Acad. Sci. U.S.A.">
        <title>The genome of Cyanothece 51142, a unicellular diazotrophic cyanobacterium important in the marine nitrogen cycle.</title>
        <authorList>
            <person name="Welsh E.A."/>
            <person name="Liberton M."/>
            <person name="Stoeckel J."/>
            <person name="Loh T."/>
            <person name="Elvitigala T."/>
            <person name="Wang C."/>
            <person name="Wollam A."/>
            <person name="Fulton R.S."/>
            <person name="Clifton S.W."/>
            <person name="Jacobs J.M."/>
            <person name="Aurora R."/>
            <person name="Ghosh B.K."/>
            <person name="Sherman L.A."/>
            <person name="Smith R.D."/>
            <person name="Wilson R.K."/>
            <person name="Pakrasi H.B."/>
        </authorList>
    </citation>
    <scope>NUCLEOTIDE SEQUENCE [LARGE SCALE GENOMIC DNA]</scope>
    <source>
        <strain evidence="4">ATCC 51142 / BH68</strain>
    </source>
</reference>
<dbReference type="Pfam" id="PF14252">
    <property type="entry name" value="DUF4347"/>
    <property type="match status" value="1"/>
</dbReference>
<feature type="region of interest" description="Disordered" evidence="1">
    <location>
        <begin position="511"/>
        <end position="547"/>
    </location>
</feature>
<dbReference type="EMBL" id="CP000806">
    <property type="protein sequence ID" value="ACB52383.1"/>
    <property type="molecule type" value="Genomic_DNA"/>
</dbReference>
<dbReference type="NCBIfam" id="TIGR01965">
    <property type="entry name" value="VCBS_repeat"/>
    <property type="match status" value="10"/>
</dbReference>
<dbReference type="InterPro" id="IPR011049">
    <property type="entry name" value="Serralysin-like_metalloprot_C"/>
</dbReference>
<feature type="region of interest" description="Disordered" evidence="1">
    <location>
        <begin position="849"/>
        <end position="871"/>
    </location>
</feature>
<sequence length="1930" mass="199982">MLCFSMITIINRYHFYRLNKQPRSSAASRITPYFCQHRKSLMETYRNHQDHRQLFSQFVQDNQTSMIENTRLVIIDGNVDHPQQLQQGVAEGVTSIILDRHRDGIEQITEVLATHRNIASIHLVSHGWAGGIQLGNTQLSLHTFDKYLSQLKSWSGKLSGVSMLLYGCQVALGEQGRRFLDRLHQITGANIAASSDRVGNALKGGNWDLNFKLGQITEKLAFLPQTQRAYAGVFQPRIGITADNLVLVEDEGTATTITFTLSEPPPPDGVIVTIANDVPWSLGDFTLFPPPPFSGGRPLGGNSNNSAFDFQITAQTATITFPIFNDRDRVAQGNIDFPNTEFRNDDQGVEESTFRLLPRDGYDVDPNASEITFTLADTRSQLAPPPSPPTVSLETNTDILYESDGTVLTFTFTLSEPPPPEGVTVTVNGDVAQNLNQLDLFNVSVTGGQFPVPDFDNTGFSFTITEQTATISSPIFNDGTPEEPSTVTYTLVPGDGYEVDSSTNEATVTFADSSNTAPVASNDSNSTSEDSSVNGNVLNNDTDADGDALTVTEVNGESADVGTEITLASGALLTLNSDGSYSYNPNGVFDNLETGETATDSFNYTVSDGQGGTDTATATITIDGFTPNTPPVASNDSNSTSEDSSVNGNVLNNDTDADGDALTVTEVNGESADVGTEITLASGALLTLNSDGSYSYDPNGVFDNLETGETATDSFNYTVSDGQGGTDTATATITIDGFTPNTPPVASNDSNSTSEDSSVNGNVLNNDTDADGDALTVTEVNGESADVGTEITLASGALLTLNSDGSYSYDPNGVFDNLETGETATDSFNYTVSDGQGGTDTATATITIDGITPPPVNTPPVATDDSNSTPENASLAGNVLNNDTDADGDALTVTEVNGESADVGTEITLTSGALLTLNSDGSYSYDPNGVFDNLEDGETDTDSFNYTVSDGQGGTDTATATITIDGITPPPVNTPPVATDDSNSTPENASLAGNVLNNDTDADGDALTVTEVNGESADVGTEITLTSGALLTLNSDGSYSYDPNGVFDNLEDGETDTDSFNYTVSDGQGGTDTATATITIDGITPPPVNTPPVATDDSNSTPENASLAGNVLNNDTDADGDALTVTEVNGESADVGTEITLTSGALLTLNSDGSYSYDPNGVFDNLEDGETATDSFNYTVSDGQGGTDTATATITIDGITPPPVNTPPVATDDSNSTPENASLAGNVLTNDSDADGDSLSVTEVNGQASDVGSQVTLASGALLTLNSDGSYSYDPNGVFDNLEDGETDTDSFNYTVSDGQGGTDTATATITIDGITPPPVNTPPVATDDSNSTPENASLAGNVLTNDSDADGDSLSVTEVNGQASDVGSQVTLASGALLTLNSDGSYSYDPNGVFDNLEDGETDTDSFNYTVSDGQGGTDTATATITIDGITPPPVNTPPVATDDSNSTPENASLAGNVLTNDSDADGDSLSVTEVNGQASDVGSQVTLASGALLTLNSDGSYSYDPNGVFDNLEDGETDTDSFNYTVSDGQGGTDTATATITIDGITPPPVNTPPVATDDSNSTPENASLAGNVLTNDSDADGDSLSVTEVNGQASDVGSQVTLASGALLTLNSDGSYSYDPNGVFDNLEDGETDTDSFNYTVSDGQGGTDTATATITIDGITPPPVNTPPVATDDSYSLEENAAITGNVLDNDTDADGDPLSAIVDEGPSNGTLDFNEDGSFTYTPNEGFSGTDSFTYQANDGTDNSDTTTVTLEVTEAPVTEEILSFGTVGNDTFDAGVTPDFNGTDDIVFAGSGNDLIDTTAGTGGNRLYGGSGNDTFLLGDNNRAFGGGGDDIFYLLGDRNVITGGTGADQFWFALGEIPNDIDTITDFELDVDTLGIGGLGVSYEDLTLTQQGSNTLISSNGQNFGLLLDIEATQLDEDHFVFG</sequence>
<proteinExistence type="predicted"/>
<feature type="region of interest" description="Disordered" evidence="1">
    <location>
        <begin position="1079"/>
        <end position="1103"/>
    </location>
</feature>
<dbReference type="Pfam" id="PF17963">
    <property type="entry name" value="Big_9"/>
    <property type="match status" value="11"/>
</dbReference>
<dbReference type="InterPro" id="IPR025592">
    <property type="entry name" value="DUF4347"/>
</dbReference>
<protein>
    <recommendedName>
        <fullName evidence="2">DUF4347 domain-containing protein</fullName>
    </recommendedName>
</protein>
<evidence type="ECO:0000313" key="4">
    <source>
        <dbReference type="Proteomes" id="UP000001203"/>
    </source>
</evidence>
<dbReference type="eggNOG" id="COG5295">
    <property type="taxonomic scope" value="Bacteria"/>
</dbReference>
<evidence type="ECO:0000256" key="1">
    <source>
        <dbReference type="SAM" id="MobiDB-lite"/>
    </source>
</evidence>
<feature type="domain" description="DUF4347" evidence="2">
    <location>
        <begin position="72"/>
        <end position="233"/>
    </location>
</feature>
<organism evidence="3 4">
    <name type="scientific">Crocosphaera subtropica (strain ATCC 51142 / BH68)</name>
    <name type="common">Cyanothece sp. (strain ATCC 51142)</name>
    <dbReference type="NCBI Taxonomy" id="43989"/>
    <lineage>
        <taxon>Bacteria</taxon>
        <taxon>Bacillati</taxon>
        <taxon>Cyanobacteriota</taxon>
        <taxon>Cyanophyceae</taxon>
        <taxon>Oscillatoriophycideae</taxon>
        <taxon>Chroococcales</taxon>
        <taxon>Aphanothecaceae</taxon>
        <taxon>Crocosphaera</taxon>
        <taxon>Crocosphaera subtropica</taxon>
    </lineage>
</organism>
<feature type="region of interest" description="Disordered" evidence="1">
    <location>
        <begin position="739"/>
        <end position="773"/>
    </location>
</feature>
<feature type="region of interest" description="Disordered" evidence="1">
    <location>
        <begin position="1199"/>
        <end position="1236"/>
    </location>
</feature>
<feature type="region of interest" description="Disordered" evidence="1">
    <location>
        <begin position="1427"/>
        <end position="1467"/>
    </location>
</feature>
<feature type="region of interest" description="Disordered" evidence="1">
    <location>
        <begin position="966"/>
        <end position="987"/>
    </location>
</feature>
<dbReference type="SUPFAM" id="SSF51120">
    <property type="entry name" value="beta-Roll"/>
    <property type="match status" value="1"/>
</dbReference>
<dbReference type="Gene3D" id="2.60.40.2810">
    <property type="match status" value="1"/>
</dbReference>
<gene>
    <name evidence="3" type="ordered locus">cce_3035</name>
</gene>
<name>B1WW50_CROS5</name>
<dbReference type="PANTHER" id="PTHR34720:SF9">
    <property type="entry name" value="BLR4714 PROTEIN"/>
    <property type="match status" value="1"/>
</dbReference>
<dbReference type="STRING" id="43989.cce_3035"/>
<dbReference type="KEGG" id="cyt:cce_3035"/>
<accession>B1WW50</accession>
<keyword evidence="4" id="KW-1185">Reference proteome</keyword>
<evidence type="ECO:0000313" key="3">
    <source>
        <dbReference type="EMBL" id="ACB52383.1"/>
    </source>
</evidence>
<dbReference type="NCBIfam" id="NF012211">
    <property type="entry name" value="tand_rpt_95"/>
    <property type="match status" value="11"/>
</dbReference>
<dbReference type="eggNOG" id="COG2931">
    <property type="taxonomic scope" value="Bacteria"/>
</dbReference>
<dbReference type="Proteomes" id="UP000001203">
    <property type="component" value="Chromosome circular"/>
</dbReference>
<dbReference type="HOGENOM" id="CLU_239756_0_0_3"/>